<dbReference type="AlphaFoldDB" id="W0F7G1"/>
<proteinExistence type="predicted"/>
<dbReference type="HOGENOM" id="CLU_2035553_0_0_10"/>
<protein>
    <submittedName>
        <fullName evidence="1">Uncharacterized protein</fullName>
    </submittedName>
</protein>
<sequence length="121" mass="13305">MHLKNTTFKSIVMRYSKIIKGFYYRNDPLNTGADSILLFDEKCANVAGIVYLKPDSTKLSQPCWDEGGVPALCCRYSELLLLIDVLSGADAVYLNAEINANCVERASLVTEGTSKTGMFLA</sequence>
<reference evidence="1 2" key="1">
    <citation type="submission" date="2013-12" db="EMBL/GenBank/DDBJ databases">
        <authorList>
            <consortium name="DOE Joint Genome Institute"/>
            <person name="Eisen J."/>
            <person name="Huntemann M."/>
            <person name="Han J."/>
            <person name="Chen A."/>
            <person name="Kyrpides N."/>
            <person name="Mavromatis K."/>
            <person name="Markowitz V."/>
            <person name="Palaniappan K."/>
            <person name="Ivanova N."/>
            <person name="Schaumberg A."/>
            <person name="Pati A."/>
            <person name="Liolios K."/>
            <person name="Nordberg H.P."/>
            <person name="Cantor M.N."/>
            <person name="Hua S.X."/>
            <person name="Woyke T."/>
        </authorList>
    </citation>
    <scope>NUCLEOTIDE SEQUENCE [LARGE SCALE GENOMIC DNA]</scope>
    <source>
        <strain evidence="2">DSM 19437</strain>
    </source>
</reference>
<accession>W0F7G1</accession>
<evidence type="ECO:0000313" key="2">
    <source>
        <dbReference type="Proteomes" id="UP000003586"/>
    </source>
</evidence>
<evidence type="ECO:0000313" key="1">
    <source>
        <dbReference type="EMBL" id="AHF17738.1"/>
    </source>
</evidence>
<dbReference type="KEGG" id="nso:NIASO_13395"/>
<name>W0F7G1_9BACT</name>
<dbReference type="EMBL" id="CP007035">
    <property type="protein sequence ID" value="AHF17738.1"/>
    <property type="molecule type" value="Genomic_DNA"/>
</dbReference>
<organism evidence="1 2">
    <name type="scientific">Niabella soli DSM 19437</name>
    <dbReference type="NCBI Taxonomy" id="929713"/>
    <lineage>
        <taxon>Bacteria</taxon>
        <taxon>Pseudomonadati</taxon>
        <taxon>Bacteroidota</taxon>
        <taxon>Chitinophagia</taxon>
        <taxon>Chitinophagales</taxon>
        <taxon>Chitinophagaceae</taxon>
        <taxon>Niabella</taxon>
    </lineage>
</organism>
<dbReference type="Proteomes" id="UP000003586">
    <property type="component" value="Chromosome"/>
</dbReference>
<gene>
    <name evidence="1" type="ORF">NIASO_13395</name>
</gene>
<keyword evidence="2" id="KW-1185">Reference proteome</keyword>